<comment type="similarity">
    <text evidence="2">Belongs to the WD repeat DCAF13/WDSOF1 family.</text>
</comment>
<dbReference type="InterPro" id="IPR007287">
    <property type="entry name" value="Sof1"/>
</dbReference>
<keyword evidence="6" id="KW-0687">Ribonucleoprotein</keyword>
<keyword evidence="3 7" id="KW-0853">WD repeat</keyword>
<evidence type="ECO:0000256" key="1">
    <source>
        <dbReference type="ARBA" id="ARBA00004604"/>
    </source>
</evidence>
<evidence type="ECO:0000256" key="2">
    <source>
        <dbReference type="ARBA" id="ARBA00005649"/>
    </source>
</evidence>
<protein>
    <submittedName>
        <fullName evidence="9">Ddb1-and cul4-associated factor 13-like protein</fullName>
    </submittedName>
</protein>
<dbReference type="InterPro" id="IPR015943">
    <property type="entry name" value="WD40/YVTN_repeat-like_dom_sf"/>
</dbReference>
<comment type="subcellular location">
    <subcellularLocation>
        <location evidence="1">Nucleus</location>
        <location evidence="1">Nucleolus</location>
    </subcellularLocation>
</comment>
<proteinExistence type="inferred from homology"/>
<accession>T0M8U6</accession>
<reference evidence="9 10" key="1">
    <citation type="journal article" date="2013" name="BMC Genomics">
        <title>Genome sequencing and comparative genomics of honey bee microsporidia, Nosema apis reveal novel insights into host-parasite interactions.</title>
        <authorList>
            <person name="Chen Yp."/>
            <person name="Pettis J.S."/>
            <person name="Zhao Y."/>
            <person name="Liu X."/>
            <person name="Tallon L.J."/>
            <person name="Sadzewicz L.D."/>
            <person name="Li R."/>
            <person name="Zheng H."/>
            <person name="Huang S."/>
            <person name="Zhang X."/>
            <person name="Hamilton M.C."/>
            <person name="Pernal S.F."/>
            <person name="Melathopoulos A.P."/>
            <person name="Yan X."/>
            <person name="Evans J.D."/>
        </authorList>
    </citation>
    <scope>NUCLEOTIDE SEQUENCE [LARGE SCALE GENOMIC DNA]</scope>
    <source>
        <strain evidence="9 10">BRL 01</strain>
    </source>
</reference>
<dbReference type="InterPro" id="IPR001680">
    <property type="entry name" value="WD40_rpt"/>
</dbReference>
<dbReference type="SUPFAM" id="SSF50978">
    <property type="entry name" value="WD40 repeat-like"/>
    <property type="match status" value="1"/>
</dbReference>
<dbReference type="Proteomes" id="UP000053780">
    <property type="component" value="Unassembled WGS sequence"/>
</dbReference>
<dbReference type="PROSITE" id="PS50082">
    <property type="entry name" value="WD_REPEATS_2"/>
    <property type="match status" value="2"/>
</dbReference>
<feature type="domain" description="Sof1-like protein" evidence="8">
    <location>
        <begin position="334"/>
        <end position="397"/>
    </location>
</feature>
<evidence type="ECO:0000259" key="8">
    <source>
        <dbReference type="Pfam" id="PF04158"/>
    </source>
</evidence>
<dbReference type="Pfam" id="PF00400">
    <property type="entry name" value="WD40"/>
    <property type="match status" value="3"/>
</dbReference>
<dbReference type="AlphaFoldDB" id="T0M8U6"/>
<dbReference type="PANTHER" id="PTHR22851:SF0">
    <property type="entry name" value="DDB1- AND CUL4-ASSOCIATED FACTOR 13"/>
    <property type="match status" value="1"/>
</dbReference>
<dbReference type="GO" id="GO:0032040">
    <property type="term" value="C:small-subunit processome"/>
    <property type="evidence" value="ECO:0007669"/>
    <property type="project" value="TreeGrafter"/>
</dbReference>
<dbReference type="SMART" id="SM00320">
    <property type="entry name" value="WD40"/>
    <property type="match status" value="3"/>
</dbReference>
<evidence type="ECO:0000256" key="6">
    <source>
        <dbReference type="ARBA" id="ARBA00023274"/>
    </source>
</evidence>
<organism evidence="9 10">
    <name type="scientific">Vairimorpha apis BRL 01</name>
    <dbReference type="NCBI Taxonomy" id="1037528"/>
    <lineage>
        <taxon>Eukaryota</taxon>
        <taxon>Fungi</taxon>
        <taxon>Fungi incertae sedis</taxon>
        <taxon>Microsporidia</taxon>
        <taxon>Nosematidae</taxon>
        <taxon>Vairimorpha</taxon>
    </lineage>
</organism>
<dbReference type="Gene3D" id="2.130.10.10">
    <property type="entry name" value="YVTN repeat-like/Quinoprotein amine dehydrogenase"/>
    <property type="match status" value="2"/>
</dbReference>
<dbReference type="InterPro" id="IPR036322">
    <property type="entry name" value="WD40_repeat_dom_sf"/>
</dbReference>
<dbReference type="HOGENOM" id="CLU_033999_0_0_1"/>
<keyword evidence="4" id="KW-0677">Repeat</keyword>
<keyword evidence="10" id="KW-1185">Reference proteome</keyword>
<dbReference type="Pfam" id="PF04158">
    <property type="entry name" value="Sof1"/>
    <property type="match status" value="1"/>
</dbReference>
<name>T0M8U6_9MICR</name>
<dbReference type="EMBL" id="KE647357">
    <property type="protein sequence ID" value="EQB59866.1"/>
    <property type="molecule type" value="Genomic_DNA"/>
</dbReference>
<evidence type="ECO:0000256" key="7">
    <source>
        <dbReference type="PROSITE-ProRule" id="PRU00221"/>
    </source>
</evidence>
<evidence type="ECO:0000256" key="3">
    <source>
        <dbReference type="ARBA" id="ARBA00022574"/>
    </source>
</evidence>
<dbReference type="InterPro" id="IPR051733">
    <property type="entry name" value="WD_repeat_DCAF13/WDSOF1"/>
</dbReference>
<dbReference type="PROSITE" id="PS50294">
    <property type="entry name" value="WD_REPEATS_REGION"/>
    <property type="match status" value="2"/>
</dbReference>
<evidence type="ECO:0000256" key="5">
    <source>
        <dbReference type="ARBA" id="ARBA00023242"/>
    </source>
</evidence>
<sequence length="401" mass="46336">MKINTIYHPPEEYIKERKKDISKSKFSKNPDHHPFIKERELVRAINASKIGRLFAKPFVASLSHHKEGINNMVTHPLKDMILTSSFDDNIILTDIVSRTEVVNLEYKNKVKGIGIDNLDNIYVCNNKQVLRLNDDKMFKNESSVNNICLNIDLFVSTYNSLEIFDTEMGCLKNTIKIENSEKISRNPVFTNLLGFTCNNSVFISDLRLNKTVIEFCLENKTNGLSFSPSDGYFISLANEDANGYIYDLRYNHKPANTLRGHVSAVTCIKYNPQGTEICTGSFDQSIRIFKIDERKSRDIYYNKRMHNITGLEYSKDGQFIISGSDDGSIRIWKAEASKKLGALTKKEKDVMNYSKVLIDKYKNVQEVDRINKHRFVPKLLKNKMKQQHEHHEAEIRKGRYK</sequence>
<evidence type="ECO:0000256" key="4">
    <source>
        <dbReference type="ARBA" id="ARBA00022737"/>
    </source>
</evidence>
<evidence type="ECO:0000313" key="9">
    <source>
        <dbReference type="EMBL" id="EQB59866.1"/>
    </source>
</evidence>
<dbReference type="GO" id="GO:0000462">
    <property type="term" value="P:maturation of SSU-rRNA from tricistronic rRNA transcript (SSU-rRNA, 5.8S rRNA, LSU-rRNA)"/>
    <property type="evidence" value="ECO:0007669"/>
    <property type="project" value="TreeGrafter"/>
</dbReference>
<dbReference type="PANTHER" id="PTHR22851">
    <property type="entry name" value="U3 SMALL NUCLEOLAR RNA U3 SNORNA ASSOCIATED PROTEIN"/>
    <property type="match status" value="1"/>
</dbReference>
<dbReference type="OrthoDB" id="10249065at2759"/>
<keyword evidence="5" id="KW-0539">Nucleus</keyword>
<gene>
    <name evidence="9" type="ORF">NAPIS_ORF02563</name>
</gene>
<feature type="repeat" description="WD" evidence="7">
    <location>
        <begin position="301"/>
        <end position="342"/>
    </location>
</feature>
<evidence type="ECO:0000313" key="10">
    <source>
        <dbReference type="Proteomes" id="UP000053780"/>
    </source>
</evidence>
<feature type="repeat" description="WD" evidence="7">
    <location>
        <begin position="258"/>
        <end position="299"/>
    </location>
</feature>
<dbReference type="VEuPathDB" id="MicrosporidiaDB:NAPIS_ORF02563"/>